<keyword evidence="5" id="KW-0812">Transmembrane</keyword>
<evidence type="ECO:0000256" key="2">
    <source>
        <dbReference type="ARBA" id="ARBA00022741"/>
    </source>
</evidence>
<keyword evidence="2" id="KW-0547">Nucleotide-binding</keyword>
<proteinExistence type="predicted"/>
<dbReference type="RefSeq" id="WP_173013494.1">
    <property type="nucleotide sequence ID" value="NZ_AP019860.1"/>
</dbReference>
<evidence type="ECO:0000256" key="3">
    <source>
        <dbReference type="ARBA" id="ARBA00022777"/>
    </source>
</evidence>
<feature type="transmembrane region" description="Helical" evidence="5">
    <location>
        <begin position="734"/>
        <end position="754"/>
    </location>
</feature>
<protein>
    <submittedName>
        <fullName evidence="7">Serine/threonine protein kinase</fullName>
    </submittedName>
</protein>
<feature type="transmembrane region" description="Helical" evidence="5">
    <location>
        <begin position="677"/>
        <end position="698"/>
    </location>
</feature>
<dbReference type="AlphaFoldDB" id="A0A5S9F5B3"/>
<dbReference type="SUPFAM" id="SSF56112">
    <property type="entry name" value="Protein kinase-like (PK-like)"/>
    <property type="match status" value="1"/>
</dbReference>
<feature type="transmembrane region" description="Helical" evidence="5">
    <location>
        <begin position="620"/>
        <end position="640"/>
    </location>
</feature>
<feature type="transmembrane region" description="Helical" evidence="5">
    <location>
        <begin position="468"/>
        <end position="498"/>
    </location>
</feature>
<dbReference type="Proteomes" id="UP000326354">
    <property type="component" value="Chromosome"/>
</dbReference>
<dbReference type="KEGG" id="uam:UABAM_04517"/>
<feature type="transmembrane region" description="Helical" evidence="5">
    <location>
        <begin position="510"/>
        <end position="531"/>
    </location>
</feature>
<gene>
    <name evidence="7" type="ORF">UABAM_04517</name>
</gene>
<evidence type="ECO:0000313" key="8">
    <source>
        <dbReference type="Proteomes" id="UP000326354"/>
    </source>
</evidence>
<dbReference type="PROSITE" id="PS50011">
    <property type="entry name" value="PROTEIN_KINASE_DOM"/>
    <property type="match status" value="1"/>
</dbReference>
<keyword evidence="5" id="KW-1133">Transmembrane helix</keyword>
<keyword evidence="5" id="KW-0472">Membrane</keyword>
<keyword evidence="1" id="KW-0808">Transferase</keyword>
<dbReference type="PANTHER" id="PTHR43289">
    <property type="entry name" value="MITOGEN-ACTIVATED PROTEIN KINASE KINASE KINASE 20-RELATED"/>
    <property type="match status" value="1"/>
</dbReference>
<feature type="transmembrane region" description="Helical" evidence="5">
    <location>
        <begin position="537"/>
        <end position="555"/>
    </location>
</feature>
<accession>A0A5S9F5B3</accession>
<dbReference type="Gene3D" id="1.10.510.10">
    <property type="entry name" value="Transferase(Phosphotransferase) domain 1"/>
    <property type="match status" value="1"/>
</dbReference>
<dbReference type="GO" id="GO:0005524">
    <property type="term" value="F:ATP binding"/>
    <property type="evidence" value="ECO:0007669"/>
    <property type="project" value="UniProtKB-KW"/>
</dbReference>
<dbReference type="Pfam" id="PF00069">
    <property type="entry name" value="Pkinase"/>
    <property type="match status" value="1"/>
</dbReference>
<keyword evidence="3 7" id="KW-0418">Kinase</keyword>
<dbReference type="Gene3D" id="3.30.200.20">
    <property type="entry name" value="Phosphorylase Kinase, domain 1"/>
    <property type="match status" value="1"/>
</dbReference>
<dbReference type="InterPro" id="IPR008271">
    <property type="entry name" value="Ser/Thr_kinase_AS"/>
</dbReference>
<dbReference type="PANTHER" id="PTHR43289:SF6">
    <property type="entry name" value="SERINE_THREONINE-PROTEIN KINASE NEKL-3"/>
    <property type="match status" value="1"/>
</dbReference>
<evidence type="ECO:0000256" key="4">
    <source>
        <dbReference type="ARBA" id="ARBA00022840"/>
    </source>
</evidence>
<dbReference type="InterPro" id="IPR000719">
    <property type="entry name" value="Prot_kinase_dom"/>
</dbReference>
<keyword evidence="7" id="KW-0723">Serine/threonine-protein kinase</keyword>
<evidence type="ECO:0000313" key="7">
    <source>
        <dbReference type="EMBL" id="BBM86131.1"/>
    </source>
</evidence>
<evidence type="ECO:0000259" key="6">
    <source>
        <dbReference type="PROSITE" id="PS50011"/>
    </source>
</evidence>
<dbReference type="GO" id="GO:0004674">
    <property type="term" value="F:protein serine/threonine kinase activity"/>
    <property type="evidence" value="ECO:0007669"/>
    <property type="project" value="UniProtKB-KW"/>
</dbReference>
<sequence>MNETEFRELWTKTVGDNLSNCEIKKTYKPTDIDKNFSHQTQTFSDGQTYSRKTIVNACDIHDVDYNNIQEINRGGMGIIYKAFQRKLHREVALKKILDARQGKQFVAEALVTAYLDHPNIVPIYQLKKDMNGNIFFAMKLVNGIPWRESIYSKTEDMDLNKNLQILLNVCKAVEYAHSKNIIHCDLKPENVMLGDFNEVLVMDWGIAVSMEENEHAIYKGDINKPLGTPTYMPPELATGSGLDICPATDTYLLGGILYQILHQKPLRNGSNLWSIICQAKEGIFSEIDKSLAPYLQTICKKALHKDISQRYQNVTDFKDDIEMFLRHQESFALVQKARKIDVLSYNKTQATVVARYLPIITAFLSKFLHLWREFTNYRTNTSKSIYENFQKVISLYKNSLRIWDGNKDAYQELQNTYLRYAQTAFDMGDVKLAQLQLKEIDRSVVSPKRLEEKIHQQMALNKRNHGHWFTLALLLLLLPMGINYLPMFVLFFVICYRIEKLIARKIENSAPLRNTVVAAFLTIVMFSITMYSKWNPYWSYLLYFTVMLCYSWLWLPQAKFFQRMQVSMQQTLPYLAWWFMFSLTMTSKFILPAIICCNLFWEKIYFYFLRIPFDHKYAFYRYLLVYFIFSYVRDFILIFSRGITPAAAAFIIMCFVYGFMLCKWYQKKYSISKKKSLLFTIVLFLLHIVSYGSASFLLRYYIDMSYTVLVVISCVWLCKVVLEIEQNILFHCGMLILLLAYFPGWYCVCCYLLLLSIEDFWRSRKAVNHTLL</sequence>
<name>A0A5S9F5B3_UABAM</name>
<organism evidence="7 8">
    <name type="scientific">Uabimicrobium amorphum</name>
    <dbReference type="NCBI Taxonomy" id="2596890"/>
    <lineage>
        <taxon>Bacteria</taxon>
        <taxon>Pseudomonadati</taxon>
        <taxon>Planctomycetota</taxon>
        <taxon>Candidatus Uabimicrobiia</taxon>
        <taxon>Candidatus Uabimicrobiales</taxon>
        <taxon>Candidatus Uabimicrobiaceae</taxon>
        <taxon>Candidatus Uabimicrobium</taxon>
    </lineage>
</organism>
<evidence type="ECO:0000256" key="1">
    <source>
        <dbReference type="ARBA" id="ARBA00022679"/>
    </source>
</evidence>
<dbReference type="EMBL" id="AP019860">
    <property type="protein sequence ID" value="BBM86131.1"/>
    <property type="molecule type" value="Genomic_DNA"/>
</dbReference>
<dbReference type="SMART" id="SM00220">
    <property type="entry name" value="S_TKc"/>
    <property type="match status" value="1"/>
</dbReference>
<keyword evidence="4" id="KW-0067">ATP-binding</keyword>
<reference evidence="7 8" key="1">
    <citation type="submission" date="2019-08" db="EMBL/GenBank/DDBJ databases">
        <title>Complete genome sequence of Candidatus Uab amorphum.</title>
        <authorList>
            <person name="Shiratori T."/>
            <person name="Suzuki S."/>
            <person name="Kakizawa Y."/>
            <person name="Ishida K."/>
        </authorList>
    </citation>
    <scope>NUCLEOTIDE SEQUENCE [LARGE SCALE GENOMIC DNA]</scope>
    <source>
        <strain evidence="7 8">SRT547</strain>
    </source>
</reference>
<dbReference type="CDD" id="cd14014">
    <property type="entry name" value="STKc_PknB_like"/>
    <property type="match status" value="1"/>
</dbReference>
<feature type="transmembrane region" description="Helical" evidence="5">
    <location>
        <begin position="704"/>
        <end position="722"/>
    </location>
</feature>
<dbReference type="InterPro" id="IPR011009">
    <property type="entry name" value="Kinase-like_dom_sf"/>
</dbReference>
<keyword evidence="8" id="KW-1185">Reference proteome</keyword>
<feature type="domain" description="Protein kinase" evidence="6">
    <location>
        <begin position="65"/>
        <end position="325"/>
    </location>
</feature>
<dbReference type="PROSITE" id="PS00108">
    <property type="entry name" value="PROTEIN_KINASE_ST"/>
    <property type="match status" value="1"/>
</dbReference>
<feature type="transmembrane region" description="Helical" evidence="5">
    <location>
        <begin position="646"/>
        <end position="665"/>
    </location>
</feature>
<evidence type="ECO:0000256" key="5">
    <source>
        <dbReference type="SAM" id="Phobius"/>
    </source>
</evidence>